<dbReference type="Proteomes" id="UP000015527">
    <property type="component" value="Unassembled WGS sequence"/>
</dbReference>
<dbReference type="PATRIC" id="fig|1096930.3.peg.4615"/>
<dbReference type="AlphaFoldDB" id="T0I6B9"/>
<evidence type="ECO:0000313" key="2">
    <source>
        <dbReference type="Proteomes" id="UP000015527"/>
    </source>
</evidence>
<protein>
    <submittedName>
        <fullName evidence="1">Uncharacterized protein</fullName>
    </submittedName>
</protein>
<organism evidence="1 2">
    <name type="scientific">Novosphingobium lindaniclasticum LE124</name>
    <dbReference type="NCBI Taxonomy" id="1096930"/>
    <lineage>
        <taxon>Bacteria</taxon>
        <taxon>Pseudomonadati</taxon>
        <taxon>Pseudomonadota</taxon>
        <taxon>Alphaproteobacteria</taxon>
        <taxon>Sphingomonadales</taxon>
        <taxon>Sphingomonadaceae</taxon>
        <taxon>Novosphingobium</taxon>
    </lineage>
</organism>
<accession>T0I6B9</accession>
<dbReference type="EMBL" id="ATHL01000156">
    <property type="protein sequence ID" value="EQB07205.1"/>
    <property type="molecule type" value="Genomic_DNA"/>
</dbReference>
<proteinExistence type="predicted"/>
<comment type="caution">
    <text evidence="1">The sequence shown here is derived from an EMBL/GenBank/DDBJ whole genome shotgun (WGS) entry which is preliminary data.</text>
</comment>
<keyword evidence="2" id="KW-1185">Reference proteome</keyword>
<dbReference type="RefSeq" id="WP_021236341.1">
    <property type="nucleotide sequence ID" value="NZ_ATHL01000156.1"/>
</dbReference>
<evidence type="ECO:0000313" key="1">
    <source>
        <dbReference type="EMBL" id="EQB07205.1"/>
    </source>
</evidence>
<name>T0I6B9_9SPHN</name>
<reference evidence="1 2" key="1">
    <citation type="journal article" date="2013" name="Genome Announc.">
        <title>Genome Sequence of Novosphingobium lindaniclasticum LE124T, Isolated from a Hexachlorocyclohexane Dumpsite.</title>
        <authorList>
            <person name="Saxena A."/>
            <person name="Nayyar N."/>
            <person name="Sangwan N."/>
            <person name="Kumari R."/>
            <person name="Khurana J.P."/>
            <person name="Lal R."/>
        </authorList>
    </citation>
    <scope>NUCLEOTIDE SEQUENCE [LARGE SCALE GENOMIC DNA]</scope>
    <source>
        <strain evidence="1 2">LE124</strain>
    </source>
</reference>
<gene>
    <name evidence="1" type="ORF">L284_23445</name>
</gene>
<sequence>MGRETSVEQSQAEELARTLDMWAALGRPGKDPKTADQALLQAAALLRRQAHEISSLRKALQQARMAEHFCD</sequence>